<proteinExistence type="predicted"/>
<evidence type="ECO:0000313" key="1">
    <source>
        <dbReference type="EMBL" id="ADM38359.1"/>
    </source>
</evidence>
<reference evidence="1 2" key="2">
    <citation type="journal article" date="2011" name="Microbiology">
        <title>The genome sequence of Bacillus subtilis subsp. spizizenii W23: insights into speciation within the B. subtilis complex and into the history of B. subtilis genetics.</title>
        <authorList>
            <person name="Zeigler D.R."/>
        </authorList>
    </citation>
    <scope>NUCLEOTIDE SEQUENCE [LARGE SCALE GENOMIC DNA]</scope>
    <source>
        <strain evidence="2">ATCC 23059 / NRRL B-14472 / W23</strain>
    </source>
</reference>
<dbReference type="KEGG" id="bss:BSUW23_11595"/>
<name>E0U233_BACSH</name>
<sequence>MSHIMGSVPTEMAVLHEAAEEDLVRVVPPKTAALIVKARSGKLELKAGGGGTYGKIKR</sequence>
<evidence type="ECO:0000313" key="2">
    <source>
        <dbReference type="Proteomes" id="UP000002233"/>
    </source>
</evidence>
<dbReference type="EMBL" id="CP002183">
    <property type="protein sequence ID" value="ADM38359.1"/>
    <property type="molecule type" value="Genomic_DNA"/>
</dbReference>
<dbReference type="Proteomes" id="UP000002233">
    <property type="component" value="Chromosome"/>
</dbReference>
<dbReference type="HOGENOM" id="CLU_2969896_0_0_9"/>
<protein>
    <submittedName>
        <fullName evidence="1">Uncharacterized protein</fullName>
    </submittedName>
</protein>
<reference key="1">
    <citation type="submission" date="2010-08" db="EMBL/GenBank/DDBJ databases">
        <authorList>
            <person name="Zeigler D.R."/>
        </authorList>
    </citation>
    <scope>NUCLEOTIDE SEQUENCE</scope>
    <source>
        <strain>W23</strain>
    </source>
</reference>
<gene>
    <name evidence="1" type="ordered locus">BSUW23_11595</name>
</gene>
<dbReference type="AlphaFoldDB" id="E0U233"/>
<organism evidence="1 2">
    <name type="scientific">Bacillus spizizenii (strain ATCC 23059 / NRRL B-14472 / W23)</name>
    <name type="common">Bacillus subtilis subsp. spizizenii</name>
    <dbReference type="NCBI Taxonomy" id="655816"/>
    <lineage>
        <taxon>Bacteria</taxon>
        <taxon>Bacillati</taxon>
        <taxon>Bacillota</taxon>
        <taxon>Bacilli</taxon>
        <taxon>Bacillales</taxon>
        <taxon>Bacillaceae</taxon>
        <taxon>Bacillus</taxon>
    </lineage>
</organism>
<accession>E0U233</accession>